<dbReference type="RefSeq" id="XP_001581251.1">
    <property type="nucleotide sequence ID" value="XM_001581201.1"/>
</dbReference>
<protein>
    <submittedName>
        <fullName evidence="1">Uncharacterized protein</fullName>
    </submittedName>
</protein>
<dbReference type="VEuPathDB" id="TrichDB:TVAGG3_0318850"/>
<name>A2DGV5_TRIV3</name>
<reference evidence="1" key="1">
    <citation type="submission" date="2006-10" db="EMBL/GenBank/DDBJ databases">
        <authorList>
            <person name="Amadeo P."/>
            <person name="Zhao Q."/>
            <person name="Wortman J."/>
            <person name="Fraser-Liggett C."/>
            <person name="Carlton J."/>
        </authorList>
    </citation>
    <scope>NUCLEOTIDE SEQUENCE</scope>
    <source>
        <strain evidence="1">G3</strain>
    </source>
</reference>
<evidence type="ECO:0000313" key="1">
    <source>
        <dbReference type="EMBL" id="EAY20265.1"/>
    </source>
</evidence>
<dbReference type="EMBL" id="DS113199">
    <property type="protein sequence ID" value="EAY20265.1"/>
    <property type="molecule type" value="Genomic_DNA"/>
</dbReference>
<dbReference type="KEGG" id="tva:5465810"/>
<gene>
    <name evidence="1" type="ORF">TVAG_192410</name>
</gene>
<organism evidence="1 2">
    <name type="scientific">Trichomonas vaginalis (strain ATCC PRA-98 / G3)</name>
    <dbReference type="NCBI Taxonomy" id="412133"/>
    <lineage>
        <taxon>Eukaryota</taxon>
        <taxon>Metamonada</taxon>
        <taxon>Parabasalia</taxon>
        <taxon>Trichomonadida</taxon>
        <taxon>Trichomonadidae</taxon>
        <taxon>Trichomonas</taxon>
    </lineage>
</organism>
<dbReference type="Proteomes" id="UP000001542">
    <property type="component" value="Unassembled WGS sequence"/>
</dbReference>
<dbReference type="InParanoid" id="A2DGV5"/>
<reference evidence="1" key="2">
    <citation type="journal article" date="2007" name="Science">
        <title>Draft genome sequence of the sexually transmitted pathogen Trichomonas vaginalis.</title>
        <authorList>
            <person name="Carlton J.M."/>
            <person name="Hirt R.P."/>
            <person name="Silva J.C."/>
            <person name="Delcher A.L."/>
            <person name="Schatz M."/>
            <person name="Zhao Q."/>
            <person name="Wortman J.R."/>
            <person name="Bidwell S.L."/>
            <person name="Alsmark U.C.M."/>
            <person name="Besteiro S."/>
            <person name="Sicheritz-Ponten T."/>
            <person name="Noel C.J."/>
            <person name="Dacks J.B."/>
            <person name="Foster P.G."/>
            <person name="Simillion C."/>
            <person name="Van de Peer Y."/>
            <person name="Miranda-Saavedra D."/>
            <person name="Barton G.J."/>
            <person name="Westrop G.D."/>
            <person name="Mueller S."/>
            <person name="Dessi D."/>
            <person name="Fiori P.L."/>
            <person name="Ren Q."/>
            <person name="Paulsen I."/>
            <person name="Zhang H."/>
            <person name="Bastida-Corcuera F.D."/>
            <person name="Simoes-Barbosa A."/>
            <person name="Brown M.T."/>
            <person name="Hayes R.D."/>
            <person name="Mukherjee M."/>
            <person name="Okumura C.Y."/>
            <person name="Schneider R."/>
            <person name="Smith A.J."/>
            <person name="Vanacova S."/>
            <person name="Villalvazo M."/>
            <person name="Haas B.J."/>
            <person name="Pertea M."/>
            <person name="Feldblyum T.V."/>
            <person name="Utterback T.R."/>
            <person name="Shu C.L."/>
            <person name="Osoegawa K."/>
            <person name="de Jong P.J."/>
            <person name="Hrdy I."/>
            <person name="Horvathova L."/>
            <person name="Zubacova Z."/>
            <person name="Dolezal P."/>
            <person name="Malik S.B."/>
            <person name="Logsdon J.M. Jr."/>
            <person name="Henze K."/>
            <person name="Gupta A."/>
            <person name="Wang C.C."/>
            <person name="Dunne R.L."/>
            <person name="Upcroft J.A."/>
            <person name="Upcroft P."/>
            <person name="White O."/>
            <person name="Salzberg S.L."/>
            <person name="Tang P."/>
            <person name="Chiu C.-H."/>
            <person name="Lee Y.-S."/>
            <person name="Embley T.M."/>
            <person name="Coombs G.H."/>
            <person name="Mottram J.C."/>
            <person name="Tachezy J."/>
            <person name="Fraser-Liggett C.M."/>
            <person name="Johnson P.J."/>
        </authorList>
    </citation>
    <scope>NUCLEOTIDE SEQUENCE [LARGE SCALE GENOMIC DNA]</scope>
    <source>
        <strain evidence="1">G3</strain>
    </source>
</reference>
<proteinExistence type="predicted"/>
<sequence>MLRTGLVIIPNDQGTYEKSLHFAQEYNKIANGIFRSKNQVSCYTITGENISNPGSSVFRIPKNSKIPNITAFNTEALSKFLLDRKGFATFYCARVILIFPDLFHLPPITNEIPEKQIIELANSLVSRKDDFDSLYIDVIALKSGTNFHKEIGNITIHVIDGDLNDVKDIACFHMGISQVTLGKISILFKQPQKVEDIVEFESPNPFQYFSRTEVNPLVLESYNCIFYYTDEKPLNVEKELENQVIIIDQKYMITLSSTTGLRFSRIGALPNIDRTFYFKAPPEHPILLSSLPSSIIISQNQPGFRVTRTINAPVTSLLEIESDEIGNLIIQLIHSLPKISSMANMILSPVFSPNPENKSVQTSLNLIDNLVDMARKRDLSIFPSDEMKQRVNELYKLIFKGLFMFTSKFKDCTAQHEAISSKVSDSMKKLNYEK</sequence>
<evidence type="ECO:0000313" key="2">
    <source>
        <dbReference type="Proteomes" id="UP000001542"/>
    </source>
</evidence>
<dbReference type="VEuPathDB" id="TrichDB:TVAG_192410"/>
<accession>A2DGV5</accession>
<dbReference type="AlphaFoldDB" id="A2DGV5"/>
<keyword evidence="2" id="KW-1185">Reference proteome</keyword>